<proteinExistence type="predicted"/>
<evidence type="ECO:0000313" key="1">
    <source>
        <dbReference type="EMBL" id="KAK9132233.1"/>
    </source>
</evidence>
<reference evidence="1 2" key="1">
    <citation type="submission" date="2024-01" db="EMBL/GenBank/DDBJ databases">
        <title>Genome assemblies of Stephania.</title>
        <authorList>
            <person name="Yang L."/>
        </authorList>
    </citation>
    <scope>NUCLEOTIDE SEQUENCE [LARGE SCALE GENOMIC DNA]</scope>
    <source>
        <strain evidence="1">JXDWG</strain>
        <tissue evidence="1">Leaf</tissue>
    </source>
</reference>
<name>A0AAP0P663_9MAGN</name>
<gene>
    <name evidence="1" type="ORF">Scep_011761</name>
</gene>
<dbReference type="EMBL" id="JBBNAG010000005">
    <property type="protein sequence ID" value="KAK9132233.1"/>
    <property type="molecule type" value="Genomic_DNA"/>
</dbReference>
<organism evidence="1 2">
    <name type="scientific">Stephania cephalantha</name>
    <dbReference type="NCBI Taxonomy" id="152367"/>
    <lineage>
        <taxon>Eukaryota</taxon>
        <taxon>Viridiplantae</taxon>
        <taxon>Streptophyta</taxon>
        <taxon>Embryophyta</taxon>
        <taxon>Tracheophyta</taxon>
        <taxon>Spermatophyta</taxon>
        <taxon>Magnoliopsida</taxon>
        <taxon>Ranunculales</taxon>
        <taxon>Menispermaceae</taxon>
        <taxon>Menispermoideae</taxon>
        <taxon>Cissampelideae</taxon>
        <taxon>Stephania</taxon>
    </lineage>
</organism>
<evidence type="ECO:0000313" key="2">
    <source>
        <dbReference type="Proteomes" id="UP001419268"/>
    </source>
</evidence>
<dbReference type="Proteomes" id="UP001419268">
    <property type="component" value="Unassembled WGS sequence"/>
</dbReference>
<dbReference type="AlphaFoldDB" id="A0AAP0P663"/>
<keyword evidence="2" id="KW-1185">Reference proteome</keyword>
<sequence length="290" mass="32686">MVAVRPISLHRLCESLRLQNTSNPLFTPTHQPHLSLCSIFQRNFSDNAQLDDGHVRLIKTDEEIEGFGEESIKLKSISKGRSKPNSVCSLFSSKSETSNAVSEKYSTEKRKSQSLGGLRPVAKELSPEMVSLISRFYEEGLLNDANFLPLKKLELSDLSNPYYRDFLMFTAERFGQDHQEVAKWLSGSHLKKVALFGCPSVEKKTTYAAKRLRSFFSIHEDTVCQQCNLKSSCKFVNKKVLSKVNNVNLADTMRVLALYAMDSMPMQLVVPNEVKDSVGKLLIEVLNLSE</sequence>
<protein>
    <submittedName>
        <fullName evidence="1">Uncharacterized protein</fullName>
    </submittedName>
</protein>
<comment type="caution">
    <text evidence="1">The sequence shown here is derived from an EMBL/GenBank/DDBJ whole genome shotgun (WGS) entry which is preliminary data.</text>
</comment>
<accession>A0AAP0P663</accession>